<sequence length="108" mass="12369">MIVKSLVECNGMVGHGVYLLAVLVFIVFGLPEGVSNAIDKALKESMDEEFGKNDGTRHYFVLKNVHNLEVMQQLKWFLEKVMLLVKLDYTSRKTYAILSEVEKERKFG</sequence>
<keyword evidence="1" id="KW-0472">Membrane</keyword>
<reference evidence="2" key="1">
    <citation type="submission" date="2021-01" db="EMBL/GenBank/DDBJ databases">
        <title>Adiantum capillus-veneris genome.</title>
        <authorList>
            <person name="Fang Y."/>
            <person name="Liao Q."/>
        </authorList>
    </citation>
    <scope>NUCLEOTIDE SEQUENCE</scope>
    <source>
        <strain evidence="2">H3</strain>
        <tissue evidence="2">Leaf</tissue>
    </source>
</reference>
<keyword evidence="3" id="KW-1185">Reference proteome</keyword>
<comment type="caution">
    <text evidence="2">The sequence shown here is derived from an EMBL/GenBank/DDBJ whole genome shotgun (WGS) entry which is preliminary data.</text>
</comment>
<proteinExistence type="predicted"/>
<keyword evidence="1" id="KW-0812">Transmembrane</keyword>
<feature type="transmembrane region" description="Helical" evidence="1">
    <location>
        <begin position="12"/>
        <end position="30"/>
    </location>
</feature>
<name>A0A9D4ZJH9_ADICA</name>
<dbReference type="AlphaFoldDB" id="A0A9D4ZJH9"/>
<evidence type="ECO:0000313" key="2">
    <source>
        <dbReference type="EMBL" id="KAI5077903.1"/>
    </source>
</evidence>
<evidence type="ECO:0000313" key="3">
    <source>
        <dbReference type="Proteomes" id="UP000886520"/>
    </source>
</evidence>
<organism evidence="2 3">
    <name type="scientific">Adiantum capillus-veneris</name>
    <name type="common">Maidenhair fern</name>
    <dbReference type="NCBI Taxonomy" id="13818"/>
    <lineage>
        <taxon>Eukaryota</taxon>
        <taxon>Viridiplantae</taxon>
        <taxon>Streptophyta</taxon>
        <taxon>Embryophyta</taxon>
        <taxon>Tracheophyta</taxon>
        <taxon>Polypodiopsida</taxon>
        <taxon>Polypodiidae</taxon>
        <taxon>Polypodiales</taxon>
        <taxon>Pteridineae</taxon>
        <taxon>Pteridaceae</taxon>
        <taxon>Vittarioideae</taxon>
        <taxon>Adiantum</taxon>
    </lineage>
</organism>
<evidence type="ECO:0000256" key="1">
    <source>
        <dbReference type="SAM" id="Phobius"/>
    </source>
</evidence>
<dbReference type="EMBL" id="JABFUD020000007">
    <property type="protein sequence ID" value="KAI5077903.1"/>
    <property type="molecule type" value="Genomic_DNA"/>
</dbReference>
<gene>
    <name evidence="2" type="ORF">GOP47_0007727</name>
</gene>
<keyword evidence="1" id="KW-1133">Transmembrane helix</keyword>
<dbReference type="Proteomes" id="UP000886520">
    <property type="component" value="Chromosome 7"/>
</dbReference>
<protein>
    <submittedName>
        <fullName evidence="2">Uncharacterized protein</fullName>
    </submittedName>
</protein>
<accession>A0A9D4ZJH9</accession>